<feature type="compositionally biased region" description="Polar residues" evidence="2">
    <location>
        <begin position="232"/>
        <end position="252"/>
    </location>
</feature>
<feature type="compositionally biased region" description="Low complexity" evidence="2">
    <location>
        <begin position="222"/>
        <end position="231"/>
    </location>
</feature>
<feature type="coiled-coil region" evidence="1">
    <location>
        <begin position="423"/>
        <end position="466"/>
    </location>
</feature>
<evidence type="ECO:0000313" key="4">
    <source>
        <dbReference type="Proteomes" id="UP000008974"/>
    </source>
</evidence>
<evidence type="ECO:0000256" key="1">
    <source>
        <dbReference type="SAM" id="Coils"/>
    </source>
</evidence>
<comment type="caution">
    <text evidence="3">The sequence shown here is derived from an EMBL/GenBank/DDBJ whole genome shotgun (WGS) entry which is preliminary data.</text>
</comment>
<gene>
    <name evidence="3" type="ORF">GLP15_1762</name>
</gene>
<reference evidence="3 4" key="1">
    <citation type="journal article" date="2010" name="BMC Genomics">
        <title>Genome analysis and comparative genomics of a Giardia intestinalis assemblage E isolate.</title>
        <authorList>
            <person name="Jerlstrom-Hultqvist J."/>
            <person name="Franzen O."/>
            <person name="Ankarklev J."/>
            <person name="Xu F."/>
            <person name="Nohynkova E."/>
            <person name="Andersson J.O."/>
            <person name="Svard S.G."/>
            <person name="Andersson B."/>
        </authorList>
    </citation>
    <scope>NUCLEOTIDE SEQUENCE [LARGE SCALE GENOMIC DNA]</scope>
    <source>
        <strain evidence="3 4">P15</strain>
    </source>
</reference>
<dbReference type="AlphaFoldDB" id="E1F794"/>
<feature type="region of interest" description="Disordered" evidence="2">
    <location>
        <begin position="335"/>
        <end position="382"/>
    </location>
</feature>
<dbReference type="EMBL" id="ACVC01000215">
    <property type="protein sequence ID" value="EFO61643.1"/>
    <property type="molecule type" value="Genomic_DNA"/>
</dbReference>
<name>E1F794_GIAIA</name>
<evidence type="ECO:0000256" key="2">
    <source>
        <dbReference type="SAM" id="MobiDB-lite"/>
    </source>
</evidence>
<feature type="compositionally biased region" description="Low complexity" evidence="2">
    <location>
        <begin position="266"/>
        <end position="279"/>
    </location>
</feature>
<dbReference type="OMA" id="YPMMSEA"/>
<sequence>MEICGRKQFYSGNPMSSVDSYKAQALSCVNILLRKLGIKNILSDTSQITFEVMNQLALVYFKLDRFPTPQSLTSSMRAYAKEVSLLSYIESKLGITTNHISPKGLKEHQLFDCVLLLEIVYTLIKSEDMPNYPMMSEAVATKLLKMQMELESRDLMERQAEYMEQQKKYEDPKGILSAKQILDRYAEADSHQASIGPIGVGASGNLNGSLLIADPVNLPQRSSQNQSINSSYLGDSSSPIRGNKGVNQSTPSIEHRSPPYKNIALSRPSTTSNTPSRATINAYQKGSRKSVVDQEALNQEVREMVDLYYDKYLRNFVIALADRSMSANTRVAAYSGASPSKSMSPYRSTTSRSRQLRTPITGSGRGTSRTPRTPTEPRSLTQQKTIQFEEERMKIKLHKMIYKVMQEIHQQEVSYYYKLEGRIAQTLKRALAVERENLRLEAKWKRDELNEQLRQERILKEALATKKANDLALMKEAEEARQFRLKINKMVTNSEARNWKRSREDEIFNSIESALRREAGARIKTAVDNFELCDEDIDRIVVERLRQYAGAERDVTNQPGSEVMRLHNPEQMKRNNANVSQNSILEGPY</sequence>
<protein>
    <submittedName>
        <fullName evidence="3">Uncharacterized protein</fullName>
    </submittedName>
</protein>
<feature type="compositionally biased region" description="Low complexity" evidence="2">
    <location>
        <begin position="347"/>
        <end position="381"/>
    </location>
</feature>
<keyword evidence="1" id="KW-0175">Coiled coil</keyword>
<feature type="compositionally biased region" description="Polar residues" evidence="2">
    <location>
        <begin position="337"/>
        <end position="346"/>
    </location>
</feature>
<dbReference type="VEuPathDB" id="GiardiaDB:GLP15_1762"/>
<proteinExistence type="predicted"/>
<dbReference type="Proteomes" id="UP000008974">
    <property type="component" value="Unassembled WGS sequence"/>
</dbReference>
<evidence type="ECO:0000313" key="3">
    <source>
        <dbReference type="EMBL" id="EFO61643.1"/>
    </source>
</evidence>
<dbReference type="OrthoDB" id="10255885at2759"/>
<organism evidence="3 4">
    <name type="scientific">Giardia intestinalis (strain P15)</name>
    <name type="common">Giardia lamblia</name>
    <dbReference type="NCBI Taxonomy" id="658858"/>
    <lineage>
        <taxon>Eukaryota</taxon>
        <taxon>Metamonada</taxon>
        <taxon>Diplomonadida</taxon>
        <taxon>Hexamitidae</taxon>
        <taxon>Giardiinae</taxon>
        <taxon>Giardia</taxon>
    </lineage>
</organism>
<feature type="region of interest" description="Disordered" evidence="2">
    <location>
        <begin position="221"/>
        <end position="291"/>
    </location>
</feature>
<accession>E1F794</accession>